<keyword evidence="2" id="KW-0436">Ligase</keyword>
<dbReference type="GO" id="GO:0016874">
    <property type="term" value="F:ligase activity"/>
    <property type="evidence" value="ECO:0007669"/>
    <property type="project" value="UniProtKB-KW"/>
</dbReference>
<feature type="compositionally biased region" description="Basic residues" evidence="1">
    <location>
        <begin position="417"/>
        <end position="430"/>
    </location>
</feature>
<accession>A0AAV8EHA0</accession>
<feature type="compositionally biased region" description="Basic and acidic residues" evidence="1">
    <location>
        <begin position="49"/>
        <end position="83"/>
    </location>
</feature>
<dbReference type="EMBL" id="JAMFTS010000003">
    <property type="protein sequence ID" value="KAJ4777581.1"/>
    <property type="molecule type" value="Genomic_DNA"/>
</dbReference>
<dbReference type="PANTHER" id="PTHR34660">
    <property type="entry name" value="MYB-LIKE PROTEIN X"/>
    <property type="match status" value="1"/>
</dbReference>
<feature type="compositionally biased region" description="Polar residues" evidence="1">
    <location>
        <begin position="360"/>
        <end position="371"/>
    </location>
</feature>
<feature type="compositionally biased region" description="Basic and acidic residues" evidence="1">
    <location>
        <begin position="18"/>
        <end position="33"/>
    </location>
</feature>
<comment type="caution">
    <text evidence="2">The sequence shown here is derived from an EMBL/GenBank/DDBJ whole genome shotgun (WGS) entry which is preliminary data.</text>
</comment>
<dbReference type="Proteomes" id="UP001140206">
    <property type="component" value="Chromosome 3"/>
</dbReference>
<keyword evidence="3" id="KW-1185">Reference proteome</keyword>
<gene>
    <name evidence="2" type="ORF">LUZ62_061838</name>
</gene>
<feature type="compositionally biased region" description="Basic and acidic residues" evidence="1">
    <location>
        <begin position="405"/>
        <end position="416"/>
    </location>
</feature>
<reference evidence="2" key="1">
    <citation type="submission" date="2022-08" db="EMBL/GenBank/DDBJ databases">
        <authorList>
            <person name="Marques A."/>
        </authorList>
    </citation>
    <scope>NUCLEOTIDE SEQUENCE</scope>
    <source>
        <strain evidence="2">RhyPub2mFocal</strain>
        <tissue evidence="2">Leaves</tissue>
    </source>
</reference>
<evidence type="ECO:0000256" key="1">
    <source>
        <dbReference type="SAM" id="MobiDB-lite"/>
    </source>
</evidence>
<evidence type="ECO:0000313" key="3">
    <source>
        <dbReference type="Proteomes" id="UP001140206"/>
    </source>
</evidence>
<feature type="compositionally biased region" description="Low complexity" evidence="1">
    <location>
        <begin position="122"/>
        <end position="145"/>
    </location>
</feature>
<feature type="region of interest" description="Disordered" evidence="1">
    <location>
        <begin position="216"/>
        <end position="280"/>
    </location>
</feature>
<feature type="region of interest" description="Disordered" evidence="1">
    <location>
        <begin position="1"/>
        <end position="201"/>
    </location>
</feature>
<dbReference type="AlphaFoldDB" id="A0AAV8EHA0"/>
<feature type="region of interest" description="Disordered" evidence="1">
    <location>
        <begin position="301"/>
        <end position="432"/>
    </location>
</feature>
<feature type="compositionally biased region" description="Basic residues" evidence="1">
    <location>
        <begin position="34"/>
        <end position="48"/>
    </location>
</feature>
<name>A0AAV8EHA0_9POAL</name>
<sequence length="526" mass="59250">MSRCFPYPPPYFGEAEIESIKKEKERLEEEAKRERKREKKEKRKKEKKEKRSGQDHELSKEIKKSLKRKYEELGLVEPKDKHDSQHHHKSKKPRDEQLETSGLTEEHGQPSAVRPANFESPNRSQDSSKRNSSSMPSPTPSLTNSGSTIRIKLQSRSRDSLPKSQTSQLKVPVSVPQLTKSREVVPTPQTTKSRERVSAPLASKVEEEFPFLHASKSKTASVLQKPRAVSQTLKPREPVLQTPRLKEPVLESLVPRPREVPVPPAPKVLPKANGATGLSKQHIKSEAGLVQSSSFIRQSVSKEPLLKKEIEPRAQTQIPEKDASQKPKLRGVGVPPAQQVKPKPRDIKAEPVLASKPTPVVQQVQALNTKQRVADGPPLVSKQDMKPIASGMPPVSVDEPCFSGRKLELGERERRESKHHHHSSSKRSKRKEAEKLFEELITNWRPPMVDLLEGDVGDQDWLMSGSKKRRVETLEGDDDWLSKSSKNKTGEEGLLGHTNGVTCSYQTWAVPMPELDIYQLPYVVPF</sequence>
<feature type="compositionally biased region" description="Pro residues" evidence="1">
    <location>
        <begin position="1"/>
        <end position="11"/>
    </location>
</feature>
<organism evidence="2 3">
    <name type="scientific">Rhynchospora pubera</name>
    <dbReference type="NCBI Taxonomy" id="906938"/>
    <lineage>
        <taxon>Eukaryota</taxon>
        <taxon>Viridiplantae</taxon>
        <taxon>Streptophyta</taxon>
        <taxon>Embryophyta</taxon>
        <taxon>Tracheophyta</taxon>
        <taxon>Spermatophyta</taxon>
        <taxon>Magnoliopsida</taxon>
        <taxon>Liliopsida</taxon>
        <taxon>Poales</taxon>
        <taxon>Cyperaceae</taxon>
        <taxon>Cyperoideae</taxon>
        <taxon>Rhynchosporeae</taxon>
        <taxon>Rhynchospora</taxon>
    </lineage>
</organism>
<protein>
    <submittedName>
        <fullName evidence="2">DNA ligase-like protein</fullName>
    </submittedName>
</protein>
<proteinExistence type="predicted"/>
<feature type="region of interest" description="Disordered" evidence="1">
    <location>
        <begin position="473"/>
        <end position="493"/>
    </location>
</feature>
<dbReference type="PANTHER" id="PTHR34660:SF7">
    <property type="entry name" value="DNA LIGASE-LIKE PROTEIN"/>
    <property type="match status" value="1"/>
</dbReference>
<evidence type="ECO:0000313" key="2">
    <source>
        <dbReference type="EMBL" id="KAJ4777581.1"/>
    </source>
</evidence>